<evidence type="ECO:0000313" key="3">
    <source>
        <dbReference type="Proteomes" id="UP000215335"/>
    </source>
</evidence>
<proteinExistence type="predicted"/>
<reference evidence="2 3" key="1">
    <citation type="journal article" date="2017" name="Curr. Biol.">
        <title>The Evolution of Venom by Co-option of Single-Copy Genes.</title>
        <authorList>
            <person name="Martinson E.O."/>
            <person name="Mrinalini"/>
            <person name="Kelkar Y.D."/>
            <person name="Chang C.H."/>
            <person name="Werren J.H."/>
        </authorList>
    </citation>
    <scope>NUCLEOTIDE SEQUENCE [LARGE SCALE GENOMIC DNA]</scope>
    <source>
        <strain evidence="2 3">Alberta</strain>
        <tissue evidence="2">Whole body</tissue>
    </source>
</reference>
<gene>
    <name evidence="2" type="ORF">TSAR_015058</name>
</gene>
<sequence>MDRATSSQQQQRHHYPIRRKYLDVLKVLCCHLDTMQCTALLRQACPKLVIILVECVLNILHGNVPLSRRYQSKLQDEQKSAMRWQPWRDDRVSALQARGSPFKPGVRHFFVALFTHNTGNIDWNKLGMIMVDGVHLVNETVRRRKMPPSHSFDQFVHVLRKAYVPLEFIGNNKLHLAVATAVAEESNSSGNNNSLLTASDTGSASDEDDDNDDDDKEEEEEERKH</sequence>
<evidence type="ECO:0000313" key="2">
    <source>
        <dbReference type="EMBL" id="OXU18334.1"/>
    </source>
</evidence>
<feature type="compositionally biased region" description="Polar residues" evidence="1">
    <location>
        <begin position="195"/>
        <end position="204"/>
    </location>
</feature>
<organism evidence="2 3">
    <name type="scientific">Trichomalopsis sarcophagae</name>
    <dbReference type="NCBI Taxonomy" id="543379"/>
    <lineage>
        <taxon>Eukaryota</taxon>
        <taxon>Metazoa</taxon>
        <taxon>Ecdysozoa</taxon>
        <taxon>Arthropoda</taxon>
        <taxon>Hexapoda</taxon>
        <taxon>Insecta</taxon>
        <taxon>Pterygota</taxon>
        <taxon>Neoptera</taxon>
        <taxon>Endopterygota</taxon>
        <taxon>Hymenoptera</taxon>
        <taxon>Apocrita</taxon>
        <taxon>Proctotrupomorpha</taxon>
        <taxon>Chalcidoidea</taxon>
        <taxon>Pteromalidae</taxon>
        <taxon>Pteromalinae</taxon>
        <taxon>Trichomalopsis</taxon>
    </lineage>
</organism>
<name>A0A232EJ09_9HYME</name>
<comment type="caution">
    <text evidence="2">The sequence shown here is derived from an EMBL/GenBank/DDBJ whole genome shotgun (WGS) entry which is preliminary data.</text>
</comment>
<dbReference type="AlphaFoldDB" id="A0A232EJ09"/>
<dbReference type="Proteomes" id="UP000215335">
    <property type="component" value="Unassembled WGS sequence"/>
</dbReference>
<protein>
    <submittedName>
        <fullName evidence="2">Uncharacterized protein</fullName>
    </submittedName>
</protein>
<dbReference type="EMBL" id="NNAY01004124">
    <property type="protein sequence ID" value="OXU18334.1"/>
    <property type="molecule type" value="Genomic_DNA"/>
</dbReference>
<accession>A0A232EJ09</accession>
<evidence type="ECO:0000256" key="1">
    <source>
        <dbReference type="SAM" id="MobiDB-lite"/>
    </source>
</evidence>
<feature type="compositionally biased region" description="Acidic residues" evidence="1">
    <location>
        <begin position="205"/>
        <end position="225"/>
    </location>
</feature>
<feature type="region of interest" description="Disordered" evidence="1">
    <location>
        <begin position="185"/>
        <end position="225"/>
    </location>
</feature>
<keyword evidence="3" id="KW-1185">Reference proteome</keyword>